<protein>
    <submittedName>
        <fullName evidence="1">Putative ribbon-helix-helix protein repressor</fullName>
    </submittedName>
</protein>
<sequence>MPTNLPRITAYVSKEAQQRLRTLAKTRGLSQSQVIEELINTAHQDRRDWIAQQAGHQTMLTLALLTALAKRTLNEEELAKVRQMGGQAGALLFGPLGKRPFDVDAPPPEDDRLVALFAALSE</sequence>
<proteinExistence type="predicted"/>
<organism evidence="1">
    <name type="scientific">viral metagenome</name>
    <dbReference type="NCBI Taxonomy" id="1070528"/>
    <lineage>
        <taxon>unclassified sequences</taxon>
        <taxon>metagenomes</taxon>
        <taxon>organismal metagenomes</taxon>
    </lineage>
</organism>
<accession>A0A6H1ZLP6</accession>
<dbReference type="GO" id="GO:0006355">
    <property type="term" value="P:regulation of DNA-templated transcription"/>
    <property type="evidence" value="ECO:0007669"/>
    <property type="project" value="InterPro"/>
</dbReference>
<evidence type="ECO:0000313" key="1">
    <source>
        <dbReference type="EMBL" id="QJA48484.1"/>
    </source>
</evidence>
<name>A0A6H1ZLP6_9ZZZZ</name>
<gene>
    <name evidence="1" type="ORF">TM448A00967_0013</name>
</gene>
<dbReference type="EMBL" id="MT144086">
    <property type="protein sequence ID" value="QJA48484.1"/>
    <property type="molecule type" value="Genomic_DNA"/>
</dbReference>
<dbReference type="CDD" id="cd21631">
    <property type="entry name" value="RHH_CopG_NikR-like"/>
    <property type="match status" value="1"/>
</dbReference>
<dbReference type="AlphaFoldDB" id="A0A6H1ZLP6"/>
<reference evidence="1" key="1">
    <citation type="submission" date="2020-03" db="EMBL/GenBank/DDBJ databases">
        <title>The deep terrestrial virosphere.</title>
        <authorList>
            <person name="Holmfeldt K."/>
            <person name="Nilsson E."/>
            <person name="Simone D."/>
            <person name="Lopez-Fernandez M."/>
            <person name="Wu X."/>
            <person name="de Brujin I."/>
            <person name="Lundin D."/>
            <person name="Andersson A."/>
            <person name="Bertilsson S."/>
            <person name="Dopson M."/>
        </authorList>
    </citation>
    <scope>NUCLEOTIDE SEQUENCE</scope>
    <source>
        <strain evidence="1">TM448A00967</strain>
    </source>
</reference>